<keyword evidence="9" id="KW-0408">Iron</keyword>
<dbReference type="GO" id="GO:0006826">
    <property type="term" value="P:iron ion transport"/>
    <property type="evidence" value="ECO:0007669"/>
    <property type="project" value="UniProtKB-KW"/>
</dbReference>
<organism evidence="13 14">
    <name type="scientific">Pneumocystis jirovecii (strain RU7)</name>
    <name type="common">Human pneumocystis pneumonia agent</name>
    <dbReference type="NCBI Taxonomy" id="1408657"/>
    <lineage>
        <taxon>Eukaryota</taxon>
        <taxon>Fungi</taxon>
        <taxon>Dikarya</taxon>
        <taxon>Ascomycota</taxon>
        <taxon>Taphrinomycotina</taxon>
        <taxon>Pneumocystomycetes</taxon>
        <taxon>Pneumocystaceae</taxon>
        <taxon>Pneumocystis</taxon>
    </lineage>
</organism>
<evidence type="ECO:0000256" key="2">
    <source>
        <dbReference type="ARBA" id="ARBA00008183"/>
    </source>
</evidence>
<keyword evidence="11" id="KW-0496">Mitochondrion</keyword>
<keyword evidence="5" id="KW-0813">Transport</keyword>
<dbReference type="EMBL" id="LFWA01000008">
    <property type="protein sequence ID" value="KTW29947.1"/>
    <property type="molecule type" value="Genomic_DNA"/>
</dbReference>
<dbReference type="GO" id="GO:0034986">
    <property type="term" value="F:iron chaperone activity"/>
    <property type="evidence" value="ECO:0007669"/>
    <property type="project" value="TreeGrafter"/>
</dbReference>
<evidence type="ECO:0000313" key="14">
    <source>
        <dbReference type="Proteomes" id="UP000053447"/>
    </source>
</evidence>
<dbReference type="PROSITE" id="PS50810">
    <property type="entry name" value="FRATAXIN_2"/>
    <property type="match status" value="1"/>
</dbReference>
<dbReference type="EC" id="1.16.3.1" evidence="3"/>
<dbReference type="Gene3D" id="3.30.920.10">
    <property type="entry name" value="Frataxin/CyaY"/>
    <property type="match status" value="1"/>
</dbReference>
<dbReference type="GeneID" id="28940409"/>
<evidence type="ECO:0000256" key="11">
    <source>
        <dbReference type="ARBA" id="ARBA00023128"/>
    </source>
</evidence>
<dbReference type="InterPro" id="IPR020895">
    <property type="entry name" value="Frataxin_CS"/>
</dbReference>
<evidence type="ECO:0000256" key="4">
    <source>
        <dbReference type="ARBA" id="ARBA00022434"/>
    </source>
</evidence>
<reference evidence="14" key="1">
    <citation type="journal article" date="2016" name="Nat. Commun.">
        <title>Genome analysis of three Pneumocystis species reveals adaptation mechanisms to life exclusively in mammalian hosts.</title>
        <authorList>
            <person name="Ma L."/>
            <person name="Chen Z."/>
            <person name="Huang D.W."/>
            <person name="Kutty G."/>
            <person name="Ishihara M."/>
            <person name="Wang H."/>
            <person name="Abouelleil A."/>
            <person name="Bishop L."/>
            <person name="Davey E."/>
            <person name="Deng R."/>
            <person name="Deng X."/>
            <person name="Fan L."/>
            <person name="Fantoni G."/>
            <person name="Fitzgerald M."/>
            <person name="Gogineni E."/>
            <person name="Goldberg J.M."/>
            <person name="Handley G."/>
            <person name="Hu X."/>
            <person name="Huber C."/>
            <person name="Jiao X."/>
            <person name="Jones K."/>
            <person name="Levin J.Z."/>
            <person name="Liu Y."/>
            <person name="Macdonald P."/>
            <person name="Melnikov A."/>
            <person name="Raley C."/>
            <person name="Sassi M."/>
            <person name="Sherman B.T."/>
            <person name="Song X."/>
            <person name="Sykes S."/>
            <person name="Tran B."/>
            <person name="Walsh L."/>
            <person name="Xia Y."/>
            <person name="Yang J."/>
            <person name="Young S."/>
            <person name="Zeng Q."/>
            <person name="Zheng X."/>
            <person name="Stephens R."/>
            <person name="Nusbaum C."/>
            <person name="Birren B.W."/>
            <person name="Azadi P."/>
            <person name="Lempicki R.A."/>
            <person name="Cuomo C.A."/>
            <person name="Kovacs J.A."/>
        </authorList>
    </citation>
    <scope>NUCLEOTIDE SEQUENCE [LARGE SCALE GENOMIC DNA]</scope>
    <source>
        <strain evidence="14">RU7</strain>
    </source>
</reference>
<dbReference type="NCBIfam" id="TIGR03421">
    <property type="entry name" value="FeS_CyaY"/>
    <property type="match status" value="1"/>
</dbReference>
<evidence type="ECO:0000256" key="9">
    <source>
        <dbReference type="ARBA" id="ARBA00023004"/>
    </source>
</evidence>
<evidence type="ECO:0000256" key="6">
    <source>
        <dbReference type="ARBA" id="ARBA00022496"/>
    </source>
</evidence>
<protein>
    <recommendedName>
        <fullName evidence="3">ferroxidase</fullName>
        <ecNumber evidence="3">1.16.3.1</ecNumber>
    </recommendedName>
</protein>
<dbReference type="Pfam" id="PF01491">
    <property type="entry name" value="Frataxin_Cyay"/>
    <property type="match status" value="1"/>
</dbReference>
<evidence type="ECO:0000256" key="5">
    <source>
        <dbReference type="ARBA" id="ARBA00022448"/>
    </source>
</evidence>
<dbReference type="PANTHER" id="PTHR16821">
    <property type="entry name" value="FRATAXIN"/>
    <property type="match status" value="1"/>
</dbReference>
<dbReference type="GO" id="GO:0006879">
    <property type="term" value="P:intracellular iron ion homeostasis"/>
    <property type="evidence" value="ECO:0007669"/>
    <property type="project" value="UniProtKB-KW"/>
</dbReference>
<dbReference type="STRING" id="1408657.A0A0W4ZNJ6"/>
<accession>A0A0W4ZNJ6</accession>
<dbReference type="GO" id="GO:0051537">
    <property type="term" value="F:2 iron, 2 sulfur cluster binding"/>
    <property type="evidence" value="ECO:0007669"/>
    <property type="project" value="TreeGrafter"/>
</dbReference>
<dbReference type="SMART" id="SM01219">
    <property type="entry name" value="Frataxin_Cyay"/>
    <property type="match status" value="1"/>
</dbReference>
<keyword evidence="10" id="KW-0406">Ion transport</keyword>
<proteinExistence type="inferred from homology"/>
<dbReference type="AlphaFoldDB" id="A0A0W4ZNJ6"/>
<dbReference type="InterPro" id="IPR002908">
    <property type="entry name" value="Frataxin/CyaY"/>
</dbReference>
<dbReference type="GO" id="GO:0008199">
    <property type="term" value="F:ferric iron binding"/>
    <property type="evidence" value="ECO:0007669"/>
    <property type="project" value="InterPro"/>
</dbReference>
<name>A0A0W4ZNJ6_PNEJ7</name>
<keyword evidence="6" id="KW-0410">Iron transport</keyword>
<evidence type="ECO:0000256" key="8">
    <source>
        <dbReference type="ARBA" id="ARBA00023002"/>
    </source>
</evidence>
<dbReference type="eggNOG" id="KOG3413">
    <property type="taxonomic scope" value="Eukaryota"/>
</dbReference>
<dbReference type="PROSITE" id="PS01344">
    <property type="entry name" value="FRATAXIN_1"/>
    <property type="match status" value="1"/>
</dbReference>
<evidence type="ECO:0000256" key="7">
    <source>
        <dbReference type="ARBA" id="ARBA00022946"/>
    </source>
</evidence>
<comment type="subcellular location">
    <subcellularLocation>
        <location evidence="1">Mitochondrion</location>
    </subcellularLocation>
</comment>
<keyword evidence="14" id="KW-1185">Reference proteome</keyword>
<evidence type="ECO:0000256" key="3">
    <source>
        <dbReference type="ARBA" id="ARBA00013107"/>
    </source>
</evidence>
<dbReference type="SUPFAM" id="SSF55387">
    <property type="entry name" value="Frataxin/Nqo15-like"/>
    <property type="match status" value="1"/>
</dbReference>
<dbReference type="GO" id="GO:0004322">
    <property type="term" value="F:ferroxidase activity"/>
    <property type="evidence" value="ECO:0007669"/>
    <property type="project" value="UniProtKB-EC"/>
</dbReference>
<evidence type="ECO:0000313" key="13">
    <source>
        <dbReference type="EMBL" id="KTW29947.1"/>
    </source>
</evidence>
<evidence type="ECO:0000256" key="12">
    <source>
        <dbReference type="ARBA" id="ARBA00047990"/>
    </source>
</evidence>
<evidence type="ECO:0000256" key="1">
    <source>
        <dbReference type="ARBA" id="ARBA00004173"/>
    </source>
</evidence>
<dbReference type="RefSeq" id="XP_018229508.1">
    <property type="nucleotide sequence ID" value="XM_018374154.1"/>
</dbReference>
<keyword evidence="8" id="KW-0560">Oxidoreductase</keyword>
<dbReference type="GO" id="GO:0008198">
    <property type="term" value="F:ferrous iron binding"/>
    <property type="evidence" value="ECO:0007669"/>
    <property type="project" value="TreeGrafter"/>
</dbReference>
<sequence>MRNCIKRFFMNESEFRIFFLDMECRFICTATFAQISNLIKSKHLENIVQNKMPQRFSMLTFMDNANFLLSRKYSSELTNRKYHQLADNTIEKILYALERMQDEYPEKTMDIEYSQGVLTLDLGHYGTYVLNKQSPNKQIWVSSPISGPKRYDWIPSEGEKDGKWIYLRDNGVLEDSLKSELKEIIGDLKL</sequence>
<dbReference type="GO" id="GO:0005739">
    <property type="term" value="C:mitochondrion"/>
    <property type="evidence" value="ECO:0007669"/>
    <property type="project" value="UniProtKB-SubCell"/>
</dbReference>
<evidence type="ECO:0000256" key="10">
    <source>
        <dbReference type="ARBA" id="ARBA00023065"/>
    </source>
</evidence>
<dbReference type="Proteomes" id="UP000053447">
    <property type="component" value="Unassembled WGS sequence"/>
</dbReference>
<comment type="catalytic activity">
    <reaction evidence="12">
        <text>4 Fe(2+) + O2 + 4 H(+) = 4 Fe(3+) + 2 H2O</text>
        <dbReference type="Rhea" id="RHEA:11148"/>
        <dbReference type="ChEBI" id="CHEBI:15377"/>
        <dbReference type="ChEBI" id="CHEBI:15378"/>
        <dbReference type="ChEBI" id="CHEBI:15379"/>
        <dbReference type="ChEBI" id="CHEBI:29033"/>
        <dbReference type="ChEBI" id="CHEBI:29034"/>
        <dbReference type="EC" id="1.16.3.1"/>
    </reaction>
</comment>
<dbReference type="VEuPathDB" id="FungiDB:T551_01891"/>
<comment type="similarity">
    <text evidence="2">Belongs to the frataxin family.</text>
</comment>
<dbReference type="NCBIfam" id="TIGR03422">
    <property type="entry name" value="mito_frataxin"/>
    <property type="match status" value="1"/>
</dbReference>
<keyword evidence="4" id="KW-0409">Iron storage</keyword>
<dbReference type="InterPro" id="IPR036524">
    <property type="entry name" value="Frataxin/CyaY_sf"/>
</dbReference>
<keyword evidence="7" id="KW-0809">Transit peptide</keyword>
<dbReference type="PANTHER" id="PTHR16821:SF2">
    <property type="entry name" value="FRATAXIN, MITOCHONDRIAL"/>
    <property type="match status" value="1"/>
</dbReference>
<comment type="caution">
    <text evidence="13">The sequence shown here is derived from an EMBL/GenBank/DDBJ whole genome shotgun (WGS) entry which is preliminary data.</text>
</comment>
<dbReference type="OrthoDB" id="1897642at2759"/>
<dbReference type="GO" id="GO:0016226">
    <property type="term" value="P:iron-sulfur cluster assembly"/>
    <property type="evidence" value="ECO:0007669"/>
    <property type="project" value="InterPro"/>
</dbReference>
<dbReference type="InterPro" id="IPR017789">
    <property type="entry name" value="Frataxin"/>
</dbReference>
<gene>
    <name evidence="13" type="ORF">T551_01891</name>
</gene>